<geneLocation type="plasmid" evidence="1">
    <name>p1</name>
</geneLocation>
<protein>
    <submittedName>
        <fullName evidence="1">Uncharacterized protein</fullName>
    </submittedName>
</protein>
<proteinExistence type="predicted"/>
<dbReference type="RefSeq" id="WP_353500229.1">
    <property type="nucleotide sequence ID" value="NZ_CP115922.1"/>
</dbReference>
<dbReference type="AlphaFoldDB" id="A0AAU8BT00"/>
<sequence>MKERYNPDFPTLSLHHFSEARFSMEHELNRAAGVVLDGIRQFYTEPQQKENARISQIKQKGYRKSEHFGQVAIFFSVNRRNKNYPDAMNYELRYRDYARDDDGQRKYNAKHSKARLLVLRGRSYEIRKGSYSSESRGFFAVKSLSRHMKSWELELHEQLVNNVGVHLLYYYRLRKHYQNICADERSLIETEIRNRFLISIPAARRKTIDDLLQFRGELLDKAGLSPTYEGNTYG</sequence>
<organism evidence="1">
    <name type="scientific">Vibrio chaetopteri</name>
    <dbReference type="NCBI Taxonomy" id="3016528"/>
    <lineage>
        <taxon>Bacteria</taxon>
        <taxon>Pseudomonadati</taxon>
        <taxon>Pseudomonadota</taxon>
        <taxon>Gammaproteobacteria</taxon>
        <taxon>Vibrionales</taxon>
        <taxon>Vibrionaceae</taxon>
        <taxon>Vibrio</taxon>
    </lineage>
</organism>
<name>A0AAU8BT00_9VIBR</name>
<dbReference type="KEGG" id="vck:PG915_24510"/>
<accession>A0AAU8BT00</accession>
<gene>
    <name evidence="1" type="ORF">PG915_24510</name>
</gene>
<keyword evidence="1" id="KW-0614">Plasmid</keyword>
<reference evidence="1" key="1">
    <citation type="submission" date="2023-01" db="EMBL/GenBank/DDBJ databases">
        <title>Vibrio sp. CB1-14 genome sequencing.</title>
        <authorList>
            <person name="Otstavnykh N."/>
            <person name="Isaeva M."/>
            <person name="Meleshko D."/>
        </authorList>
    </citation>
    <scope>NUCLEOTIDE SEQUENCE</scope>
    <source>
        <strain evidence="1">CB1-14</strain>
        <plasmid evidence="1">p1</plasmid>
    </source>
</reference>
<dbReference type="EMBL" id="CP115922">
    <property type="protein sequence ID" value="XCD19102.1"/>
    <property type="molecule type" value="Genomic_DNA"/>
</dbReference>
<evidence type="ECO:0000313" key="1">
    <source>
        <dbReference type="EMBL" id="XCD19102.1"/>
    </source>
</evidence>